<dbReference type="Pfam" id="PF01430">
    <property type="entry name" value="HSP33"/>
    <property type="match status" value="1"/>
</dbReference>
<proteinExistence type="inferred from homology"/>
<accession>A0A7X0TTP9</accession>
<dbReference type="GO" id="GO:0005737">
    <property type="term" value="C:cytoplasm"/>
    <property type="evidence" value="ECO:0007669"/>
    <property type="project" value="UniProtKB-SubCell"/>
</dbReference>
<dbReference type="Gene3D" id="3.55.30.10">
    <property type="entry name" value="Hsp33 domain"/>
    <property type="match status" value="1"/>
</dbReference>
<keyword evidence="4 6" id="KW-0143">Chaperone</keyword>
<dbReference type="EMBL" id="JACHHU010000014">
    <property type="protein sequence ID" value="MBB6543466.1"/>
    <property type="molecule type" value="Genomic_DNA"/>
</dbReference>
<organism evidence="7 8">
    <name type="scientific">Thalassotalea piscium</name>
    <dbReference type="NCBI Taxonomy" id="1230533"/>
    <lineage>
        <taxon>Bacteria</taxon>
        <taxon>Pseudomonadati</taxon>
        <taxon>Pseudomonadota</taxon>
        <taxon>Gammaproteobacteria</taxon>
        <taxon>Alteromonadales</taxon>
        <taxon>Colwelliaceae</taxon>
        <taxon>Thalassotalea</taxon>
    </lineage>
</organism>
<dbReference type="PIRSF" id="PIRSF005261">
    <property type="entry name" value="Heat_shock_Hsp33"/>
    <property type="match status" value="1"/>
</dbReference>
<comment type="similarity">
    <text evidence="6">Belongs to the HSP33 family.</text>
</comment>
<feature type="disulfide bond" description="Redox-active" evidence="6">
    <location>
        <begin position="231"/>
        <end position="233"/>
    </location>
</feature>
<evidence type="ECO:0000256" key="4">
    <source>
        <dbReference type="ARBA" id="ARBA00023186"/>
    </source>
</evidence>
<evidence type="ECO:0000256" key="2">
    <source>
        <dbReference type="ARBA" id="ARBA00022833"/>
    </source>
</evidence>
<dbReference type="SUPFAM" id="SSF64397">
    <property type="entry name" value="Hsp33 domain"/>
    <property type="match status" value="1"/>
</dbReference>
<dbReference type="InterPro" id="IPR016153">
    <property type="entry name" value="Heat_shock_Hsp33_N"/>
</dbReference>
<dbReference type="Proteomes" id="UP000537141">
    <property type="component" value="Unassembled WGS sequence"/>
</dbReference>
<keyword evidence="1 6" id="KW-0963">Cytoplasm</keyword>
<keyword evidence="2 6" id="KW-0862">Zinc</keyword>
<dbReference type="RefSeq" id="WP_184424254.1">
    <property type="nucleotide sequence ID" value="NZ_AP027362.1"/>
</dbReference>
<comment type="subcellular location">
    <subcellularLocation>
        <location evidence="6">Cytoplasm</location>
    </subcellularLocation>
</comment>
<dbReference type="InterPro" id="IPR000397">
    <property type="entry name" value="Heat_shock_Hsp33"/>
</dbReference>
<dbReference type="GO" id="GO:0051082">
    <property type="term" value="F:unfolded protein binding"/>
    <property type="evidence" value="ECO:0007669"/>
    <property type="project" value="UniProtKB-UniRule"/>
</dbReference>
<reference evidence="7 8" key="1">
    <citation type="submission" date="2020-08" db="EMBL/GenBank/DDBJ databases">
        <title>Genomic Encyclopedia of Type Strains, Phase IV (KMG-IV): sequencing the most valuable type-strain genomes for metagenomic binning, comparative biology and taxonomic classification.</title>
        <authorList>
            <person name="Goeker M."/>
        </authorList>
    </citation>
    <scope>NUCLEOTIDE SEQUENCE [LARGE SCALE GENOMIC DNA]</scope>
    <source>
        <strain evidence="7 8">DSM 26287</strain>
    </source>
</reference>
<protein>
    <recommendedName>
        <fullName evidence="6">33 kDa chaperonin</fullName>
    </recommendedName>
    <alternativeName>
        <fullName evidence="6">Heat shock protein 33 homolog</fullName>
        <shortName evidence="6">HSP33</shortName>
    </alternativeName>
</protein>
<dbReference type="PANTHER" id="PTHR30111:SF1">
    <property type="entry name" value="33 KDA CHAPERONIN"/>
    <property type="match status" value="1"/>
</dbReference>
<comment type="PTM">
    <text evidence="6">Under oxidizing conditions two disulfide bonds are formed involving the reactive cysteines. Under reducing conditions zinc is bound to the reactive cysteines and the protein is inactive.</text>
</comment>
<comment type="caution">
    <text evidence="7">The sequence shown here is derived from an EMBL/GenBank/DDBJ whole genome shotgun (WGS) entry which is preliminary data.</text>
</comment>
<evidence type="ECO:0000256" key="5">
    <source>
        <dbReference type="ARBA" id="ARBA00023284"/>
    </source>
</evidence>
<evidence type="ECO:0000256" key="3">
    <source>
        <dbReference type="ARBA" id="ARBA00023157"/>
    </source>
</evidence>
<evidence type="ECO:0000256" key="6">
    <source>
        <dbReference type="HAMAP-Rule" id="MF_00117"/>
    </source>
</evidence>
<dbReference type="SUPFAM" id="SSF118352">
    <property type="entry name" value="HSP33 redox switch-like"/>
    <property type="match status" value="1"/>
</dbReference>
<dbReference type="Gene3D" id="3.90.1280.10">
    <property type="entry name" value="HSP33 redox switch-like"/>
    <property type="match status" value="1"/>
</dbReference>
<evidence type="ECO:0000256" key="1">
    <source>
        <dbReference type="ARBA" id="ARBA00022490"/>
    </source>
</evidence>
<dbReference type="InterPro" id="IPR023212">
    <property type="entry name" value="Hsp33_helix_hairpin_bin_dom_sf"/>
</dbReference>
<sequence>MNQPFDVLNRYLFDDLHARGELVQLSKSYQQIIANHDYSEGVRQLLGELLTATCLLTATLKIEGEITVQLQGDGPVGYAVINGDHQQKMRGIARVTEVTEAYGLKALIGKGNMVITIRPKQGEPYQGVVALEKETLADCLAHYFEVSEQIPTKIWLFHDDEKQMVAGSLIQLLPDGDDKEQQVSDFEHLCQITNTIKADEIFTLDAQTILYRLYHQEKVMLFDPQAVTYQCSCSAEKCLSAISQIEPSELKSILAEQGNVSMTCDYCLTDYRFDENDLVVFLSDKKH</sequence>
<dbReference type="GO" id="GO:0044183">
    <property type="term" value="F:protein folding chaperone"/>
    <property type="evidence" value="ECO:0007669"/>
    <property type="project" value="TreeGrafter"/>
</dbReference>
<keyword evidence="3 6" id="KW-1015">Disulfide bond</keyword>
<keyword evidence="8" id="KW-1185">Reference proteome</keyword>
<dbReference type="Gene3D" id="1.10.287.480">
    <property type="entry name" value="helix hairpin bin"/>
    <property type="match status" value="1"/>
</dbReference>
<dbReference type="HAMAP" id="MF_00117">
    <property type="entry name" value="HslO"/>
    <property type="match status" value="1"/>
</dbReference>
<dbReference type="PANTHER" id="PTHR30111">
    <property type="entry name" value="33 KDA CHAPERONIN"/>
    <property type="match status" value="1"/>
</dbReference>
<feature type="disulfide bond" description="Redox-active" evidence="6">
    <location>
        <begin position="264"/>
        <end position="267"/>
    </location>
</feature>
<dbReference type="InterPro" id="IPR016154">
    <property type="entry name" value="Heat_shock_Hsp33_C"/>
</dbReference>
<comment type="function">
    <text evidence="6">Redox regulated molecular chaperone. Protects both thermally unfolding and oxidatively damaged proteins from irreversible aggregation. Plays an important role in the bacterial defense system toward oxidative stress.</text>
</comment>
<evidence type="ECO:0000313" key="8">
    <source>
        <dbReference type="Proteomes" id="UP000537141"/>
    </source>
</evidence>
<name>A0A7X0TTP9_9GAMM</name>
<keyword evidence="5 6" id="KW-0676">Redox-active center</keyword>
<evidence type="ECO:0000313" key="7">
    <source>
        <dbReference type="EMBL" id="MBB6543466.1"/>
    </source>
</evidence>
<dbReference type="CDD" id="cd00498">
    <property type="entry name" value="Hsp33"/>
    <property type="match status" value="1"/>
</dbReference>
<gene>
    <name evidence="6" type="primary">hslO</name>
    <name evidence="7" type="ORF">HNQ55_001987</name>
</gene>
<dbReference type="NCBIfam" id="NF001033">
    <property type="entry name" value="PRK00114.1"/>
    <property type="match status" value="1"/>
</dbReference>
<dbReference type="AlphaFoldDB" id="A0A7X0TTP9"/>
<dbReference type="GO" id="GO:0042026">
    <property type="term" value="P:protein refolding"/>
    <property type="evidence" value="ECO:0007669"/>
    <property type="project" value="TreeGrafter"/>
</dbReference>